<dbReference type="AlphaFoldDB" id="A0A2M9XBR8"/>
<evidence type="ECO:0000313" key="1">
    <source>
        <dbReference type="EMBL" id="PJZ25145.1"/>
    </source>
</evidence>
<gene>
    <name evidence="1" type="ORF">CH357_13135</name>
</gene>
<dbReference type="Pfam" id="PF13432">
    <property type="entry name" value="TPR_16"/>
    <property type="match status" value="1"/>
</dbReference>
<dbReference type="Gene3D" id="1.25.40.10">
    <property type="entry name" value="Tetratricopeptide repeat domain"/>
    <property type="match status" value="1"/>
</dbReference>
<dbReference type="InterPro" id="IPR011990">
    <property type="entry name" value="TPR-like_helical_dom_sf"/>
</dbReference>
<dbReference type="OrthoDB" id="324939at2"/>
<dbReference type="Proteomes" id="UP000232196">
    <property type="component" value="Unassembled WGS sequence"/>
</dbReference>
<protein>
    <submittedName>
        <fullName evidence="1">Uncharacterized protein</fullName>
    </submittedName>
</protein>
<comment type="caution">
    <text evidence="1">The sequence shown here is derived from an EMBL/GenBank/DDBJ whole genome shotgun (WGS) entry which is preliminary data.</text>
</comment>
<dbReference type="RefSeq" id="WP_100707215.1">
    <property type="nucleotide sequence ID" value="NZ_NPDL01000005.1"/>
</dbReference>
<evidence type="ECO:0000313" key="2">
    <source>
        <dbReference type="Proteomes" id="UP000232196"/>
    </source>
</evidence>
<dbReference type="SUPFAM" id="SSF48452">
    <property type="entry name" value="TPR-like"/>
    <property type="match status" value="1"/>
</dbReference>
<reference evidence="1 2" key="1">
    <citation type="submission" date="2017-07" db="EMBL/GenBank/DDBJ databases">
        <title>Leptospira spp. isolated from tropical soils.</title>
        <authorList>
            <person name="Thibeaux R."/>
            <person name="Iraola G."/>
            <person name="Ferres I."/>
            <person name="Bierque E."/>
            <person name="Girault D."/>
            <person name="Soupe-Gilbert M.-E."/>
            <person name="Picardeau M."/>
            <person name="Goarant C."/>
        </authorList>
    </citation>
    <scope>NUCLEOTIDE SEQUENCE [LARGE SCALE GENOMIC DNA]</scope>
    <source>
        <strain evidence="1 2">MCA1-C-A1</strain>
    </source>
</reference>
<accession>A0A2M9XBR8</accession>
<dbReference type="EMBL" id="NPDN01000006">
    <property type="protein sequence ID" value="PJZ25145.1"/>
    <property type="molecule type" value="Genomic_DNA"/>
</dbReference>
<name>A0A2M9XBR8_9LEPT</name>
<keyword evidence="2" id="KW-1185">Reference proteome</keyword>
<organism evidence="1 2">
    <name type="scientific">Leptospira hartskeerlii</name>
    <dbReference type="NCBI Taxonomy" id="2023177"/>
    <lineage>
        <taxon>Bacteria</taxon>
        <taxon>Pseudomonadati</taxon>
        <taxon>Spirochaetota</taxon>
        <taxon>Spirochaetia</taxon>
        <taxon>Leptospirales</taxon>
        <taxon>Leptospiraceae</taxon>
        <taxon>Leptospira</taxon>
    </lineage>
</organism>
<proteinExistence type="predicted"/>
<sequence length="182" mass="20628">MEMRQKFRYAIILLMSQIALNCDSSGELASKAREKEAQGNTAEALYYYDLALRENPENFTANKNLGILLAESGEAPGSAALYLEKALKKDPKNPEILLYLLEIYLLAGSRDETETVLRGFSESWDKDRESLAKFLSSCILDSKKNLSERKRFIENRIPESNPASKRLFELCGKKLYEETSGK</sequence>